<feature type="transmembrane region" description="Helical" evidence="7">
    <location>
        <begin position="277"/>
        <end position="299"/>
    </location>
</feature>
<evidence type="ECO:0000256" key="3">
    <source>
        <dbReference type="ARBA" id="ARBA00022679"/>
    </source>
</evidence>
<evidence type="ECO:0000313" key="10">
    <source>
        <dbReference type="Proteomes" id="UP001215712"/>
    </source>
</evidence>
<feature type="domain" description="Wax synthase" evidence="8">
    <location>
        <begin position="326"/>
        <end position="410"/>
    </location>
</feature>
<feature type="transmembrane region" description="Helical" evidence="7">
    <location>
        <begin position="34"/>
        <end position="53"/>
    </location>
</feature>
<feature type="transmembrane region" description="Helical" evidence="7">
    <location>
        <begin position="60"/>
        <end position="77"/>
    </location>
</feature>
<dbReference type="Pfam" id="PF13813">
    <property type="entry name" value="MBOAT_2"/>
    <property type="match status" value="1"/>
</dbReference>
<evidence type="ECO:0000313" key="9">
    <source>
        <dbReference type="EMBL" id="KAJ5716326.1"/>
    </source>
</evidence>
<reference evidence="9" key="2">
    <citation type="submission" date="2023-01" db="EMBL/GenBank/DDBJ databases">
        <authorList>
            <person name="Petersen C."/>
        </authorList>
    </citation>
    <scope>NUCLEOTIDE SEQUENCE</scope>
    <source>
        <strain evidence="9">IBT 17514</strain>
    </source>
</reference>
<dbReference type="AlphaFoldDB" id="A0AAD6HGS2"/>
<dbReference type="InterPro" id="IPR044851">
    <property type="entry name" value="Wax_synthase"/>
</dbReference>
<feature type="transmembrane region" description="Helical" evidence="7">
    <location>
        <begin position="89"/>
        <end position="108"/>
    </location>
</feature>
<evidence type="ECO:0000256" key="4">
    <source>
        <dbReference type="ARBA" id="ARBA00022692"/>
    </source>
</evidence>
<dbReference type="PANTHER" id="PTHR31595">
    <property type="entry name" value="LONG-CHAIN-ALCOHOL O-FATTY-ACYLTRANSFERASE 3-RELATED"/>
    <property type="match status" value="1"/>
</dbReference>
<dbReference type="GO" id="GO:0016020">
    <property type="term" value="C:membrane"/>
    <property type="evidence" value="ECO:0007669"/>
    <property type="project" value="UniProtKB-SubCell"/>
</dbReference>
<evidence type="ECO:0000256" key="6">
    <source>
        <dbReference type="ARBA" id="ARBA00023136"/>
    </source>
</evidence>
<comment type="caution">
    <text evidence="9">The sequence shown here is derived from an EMBL/GenBank/DDBJ whole genome shotgun (WGS) entry which is preliminary data.</text>
</comment>
<dbReference type="InterPro" id="IPR032805">
    <property type="entry name" value="Wax_synthase_dom"/>
</dbReference>
<organism evidence="9 10">
    <name type="scientific">Penicillium malachiteum</name>
    <dbReference type="NCBI Taxonomy" id="1324776"/>
    <lineage>
        <taxon>Eukaryota</taxon>
        <taxon>Fungi</taxon>
        <taxon>Dikarya</taxon>
        <taxon>Ascomycota</taxon>
        <taxon>Pezizomycotina</taxon>
        <taxon>Eurotiomycetes</taxon>
        <taxon>Eurotiomycetidae</taxon>
        <taxon>Eurotiales</taxon>
        <taxon>Aspergillaceae</taxon>
        <taxon>Penicillium</taxon>
    </lineage>
</organism>
<sequence length="513" mass="58464">MADPRYGFSFSRFLTQENERELDLLLQKGTFKPVLLYQVILFNCLPWVALVIPKHHGGQYLRPLIFGLGIAFAIELLRNHRVLLGGNGYVVGLIAAWWSVWGATLFLFSDVERDFQRIERADHVGAANNTKFVSDKLSSHQHSQFRWQSYPSTFLHRLEWCAGLLFNLRGPDWNWRAPRLGALPRNVYAQLHSGFISSNYSVEEDESHISAKDCLRNAFRTFLISYMTLDALKVIMMRDQYFRGNVTADAVPFPLSFLALIPLGIRFYRCFISCMGVYVALNYVTSLNPILFLGLSLAFPNASRRLTAAPLDEPWLYAENFGPFIAPTLDHGLAGTWGRWWHQLFRYGFTAPARWILSLYPISWRRSPAVKRATYLIVAFALSGSIHACGSYTQFTKTQPLSGPFLFFILQSVAIIVEGFFKTVLLPKLHLKATPRWLRRTANGLVVFFWLLYSGILIADDFARGGLWLVEPIPFSPLRGSGLANGQGWLCWQGAWFGYWSDGTYWGTGIRLI</sequence>
<dbReference type="EMBL" id="JAQJAN010000012">
    <property type="protein sequence ID" value="KAJ5716326.1"/>
    <property type="molecule type" value="Genomic_DNA"/>
</dbReference>
<protein>
    <recommendedName>
        <fullName evidence="8">Wax synthase domain-containing protein</fullName>
    </recommendedName>
</protein>
<dbReference type="PANTHER" id="PTHR31595:SF67">
    <property type="entry name" value="WAX SYNTHASE DOMAIN-CONTAINING PROTEIN"/>
    <property type="match status" value="1"/>
</dbReference>
<evidence type="ECO:0000259" key="8">
    <source>
        <dbReference type="Pfam" id="PF13813"/>
    </source>
</evidence>
<keyword evidence="5 7" id="KW-1133">Transmembrane helix</keyword>
<evidence type="ECO:0000256" key="2">
    <source>
        <dbReference type="ARBA" id="ARBA00007282"/>
    </source>
</evidence>
<reference evidence="9" key="1">
    <citation type="journal article" date="2023" name="IMA Fungus">
        <title>Comparative genomic study of the Penicillium genus elucidates a diverse pangenome and 15 lateral gene transfer events.</title>
        <authorList>
            <person name="Petersen C."/>
            <person name="Sorensen T."/>
            <person name="Nielsen M.R."/>
            <person name="Sondergaard T.E."/>
            <person name="Sorensen J.L."/>
            <person name="Fitzpatrick D.A."/>
            <person name="Frisvad J.C."/>
            <person name="Nielsen K.L."/>
        </authorList>
    </citation>
    <scope>NUCLEOTIDE SEQUENCE</scope>
    <source>
        <strain evidence="9">IBT 17514</strain>
    </source>
</reference>
<keyword evidence="4 7" id="KW-0812">Transmembrane</keyword>
<feature type="transmembrane region" description="Helical" evidence="7">
    <location>
        <begin position="373"/>
        <end position="395"/>
    </location>
</feature>
<dbReference type="GO" id="GO:0006629">
    <property type="term" value="P:lipid metabolic process"/>
    <property type="evidence" value="ECO:0007669"/>
    <property type="project" value="InterPro"/>
</dbReference>
<keyword evidence="3" id="KW-0808">Transferase</keyword>
<dbReference type="GO" id="GO:0008374">
    <property type="term" value="F:O-acyltransferase activity"/>
    <property type="evidence" value="ECO:0007669"/>
    <property type="project" value="InterPro"/>
</dbReference>
<feature type="transmembrane region" description="Helical" evidence="7">
    <location>
        <begin position="401"/>
        <end position="421"/>
    </location>
</feature>
<evidence type="ECO:0000256" key="7">
    <source>
        <dbReference type="SAM" id="Phobius"/>
    </source>
</evidence>
<comment type="subcellular location">
    <subcellularLocation>
        <location evidence="1">Membrane</location>
        <topology evidence="1">Multi-pass membrane protein</topology>
    </subcellularLocation>
</comment>
<proteinExistence type="inferred from homology"/>
<feature type="transmembrane region" description="Helical" evidence="7">
    <location>
        <begin position="442"/>
        <end position="459"/>
    </location>
</feature>
<feature type="transmembrane region" description="Helical" evidence="7">
    <location>
        <begin position="246"/>
        <end position="265"/>
    </location>
</feature>
<keyword evidence="10" id="KW-1185">Reference proteome</keyword>
<name>A0AAD6HGS2_9EURO</name>
<comment type="similarity">
    <text evidence="2">Belongs to the wax synthase family.</text>
</comment>
<accession>A0AAD6HGS2</accession>
<dbReference type="Proteomes" id="UP001215712">
    <property type="component" value="Unassembled WGS sequence"/>
</dbReference>
<evidence type="ECO:0000256" key="1">
    <source>
        <dbReference type="ARBA" id="ARBA00004141"/>
    </source>
</evidence>
<gene>
    <name evidence="9" type="ORF">N7493_008237</name>
</gene>
<evidence type="ECO:0000256" key="5">
    <source>
        <dbReference type="ARBA" id="ARBA00022989"/>
    </source>
</evidence>
<keyword evidence="6 7" id="KW-0472">Membrane</keyword>